<dbReference type="GO" id="GO:0043138">
    <property type="term" value="F:3'-5' DNA helicase activity"/>
    <property type="evidence" value="ECO:0007669"/>
    <property type="project" value="UniProtKB-EC"/>
</dbReference>
<dbReference type="GO" id="GO:0000724">
    <property type="term" value="P:double-strand break repair via homologous recombination"/>
    <property type="evidence" value="ECO:0007669"/>
    <property type="project" value="TreeGrafter"/>
</dbReference>
<dbReference type="Proteomes" id="UP001152795">
    <property type="component" value="Unassembled WGS sequence"/>
</dbReference>
<evidence type="ECO:0000256" key="1">
    <source>
        <dbReference type="ARBA" id="ARBA00005446"/>
    </source>
</evidence>
<keyword evidence="6" id="KW-1185">Reference proteome</keyword>
<evidence type="ECO:0000313" key="5">
    <source>
        <dbReference type="EMBL" id="CAB4020860.1"/>
    </source>
</evidence>
<protein>
    <recommendedName>
        <fullName evidence="3">DNA 3'-5' helicase</fullName>
        <ecNumber evidence="3">5.6.2.4</ecNumber>
    </recommendedName>
</protein>
<evidence type="ECO:0000313" key="6">
    <source>
        <dbReference type="Proteomes" id="UP001152795"/>
    </source>
</evidence>
<dbReference type="OrthoDB" id="5986275at2759"/>
<organism evidence="5 6">
    <name type="scientific">Paramuricea clavata</name>
    <name type="common">Red gorgonian</name>
    <name type="synonym">Violescent sea-whip</name>
    <dbReference type="NCBI Taxonomy" id="317549"/>
    <lineage>
        <taxon>Eukaryota</taxon>
        <taxon>Metazoa</taxon>
        <taxon>Cnidaria</taxon>
        <taxon>Anthozoa</taxon>
        <taxon>Octocorallia</taxon>
        <taxon>Malacalcyonacea</taxon>
        <taxon>Plexauridae</taxon>
        <taxon>Paramuricea</taxon>
    </lineage>
</organism>
<name>A0A7D9J308_PARCT</name>
<evidence type="ECO:0000259" key="4">
    <source>
        <dbReference type="PROSITE" id="PS51194"/>
    </source>
</evidence>
<reference evidence="5" key="1">
    <citation type="submission" date="2020-04" db="EMBL/GenBank/DDBJ databases">
        <authorList>
            <person name="Alioto T."/>
            <person name="Alioto T."/>
            <person name="Gomez Garrido J."/>
        </authorList>
    </citation>
    <scope>NUCLEOTIDE SEQUENCE</scope>
    <source>
        <strain evidence="5">A484AB</strain>
    </source>
</reference>
<dbReference type="Gene3D" id="3.40.50.300">
    <property type="entry name" value="P-loop containing nucleotide triphosphate hydrolases"/>
    <property type="match status" value="1"/>
</dbReference>
<gene>
    <name evidence="5" type="ORF">PACLA_8A056561</name>
</gene>
<dbReference type="InterPro" id="IPR001650">
    <property type="entry name" value="Helicase_C-like"/>
</dbReference>
<dbReference type="Pfam" id="PF00271">
    <property type="entry name" value="Helicase_C"/>
    <property type="match status" value="1"/>
</dbReference>
<comment type="caution">
    <text evidence="5">The sequence shown here is derived from an EMBL/GenBank/DDBJ whole genome shotgun (WGS) entry which is preliminary data.</text>
</comment>
<dbReference type="InterPro" id="IPR027417">
    <property type="entry name" value="P-loop_NTPase"/>
</dbReference>
<dbReference type="AlphaFoldDB" id="A0A7D9J308"/>
<dbReference type="SMART" id="SM00490">
    <property type="entry name" value="HELICc"/>
    <property type="match status" value="1"/>
</dbReference>
<evidence type="ECO:0000256" key="3">
    <source>
        <dbReference type="ARBA" id="ARBA00034808"/>
    </source>
</evidence>
<proteinExistence type="inferred from homology"/>
<feature type="domain" description="Helicase C-terminal" evidence="4">
    <location>
        <begin position="1"/>
        <end position="119"/>
    </location>
</feature>
<comment type="similarity">
    <text evidence="1">Belongs to the helicase family. RecQ subfamily.</text>
</comment>
<dbReference type="GO" id="GO:0005694">
    <property type="term" value="C:chromosome"/>
    <property type="evidence" value="ECO:0007669"/>
    <property type="project" value="TreeGrafter"/>
</dbReference>
<sequence>MIIGIFHSTSWPESKERIAKSLRENGNKRIIIASTALSMGFNFPDIRYTINWGPTRTILDFHQEAGRAGRDGNLSHVIVIYHGHQLSQCENDVKDFVNSDGCYRVACYKPFDDSIAPLNPHHNCCSNCFKLCECGSDNCNLVLPFEEQLGECVTLPTKTRVVTEFDKNDIESPFVELSASMPVALFSLKHSVKILEILDEIFGDIPTISLTSLALNEHLDSSYHEDFHELCDMPLDYISNKSESDEYEPDEYNLDDRLY</sequence>
<evidence type="ECO:0000256" key="2">
    <source>
        <dbReference type="ARBA" id="ARBA00034617"/>
    </source>
</evidence>
<dbReference type="PROSITE" id="PS51194">
    <property type="entry name" value="HELICASE_CTER"/>
    <property type="match status" value="1"/>
</dbReference>
<accession>A0A7D9J308</accession>
<comment type="catalytic activity">
    <reaction evidence="2">
        <text>Couples ATP hydrolysis with the unwinding of duplex DNA by translocating in the 3'-5' direction.</text>
        <dbReference type="EC" id="5.6.2.4"/>
    </reaction>
</comment>
<dbReference type="EMBL" id="CACRXK020011158">
    <property type="protein sequence ID" value="CAB4020860.1"/>
    <property type="molecule type" value="Genomic_DNA"/>
</dbReference>
<dbReference type="GO" id="GO:0005737">
    <property type="term" value="C:cytoplasm"/>
    <property type="evidence" value="ECO:0007669"/>
    <property type="project" value="TreeGrafter"/>
</dbReference>
<dbReference type="PANTHER" id="PTHR13710">
    <property type="entry name" value="DNA HELICASE RECQ FAMILY MEMBER"/>
    <property type="match status" value="1"/>
</dbReference>
<dbReference type="PANTHER" id="PTHR13710:SF154">
    <property type="entry name" value="RECQ HELICASE, PUTATIVE (AFU_ORTHOLOGUE AFUA_6G14720)-RELATED"/>
    <property type="match status" value="1"/>
</dbReference>
<dbReference type="GO" id="GO:0009378">
    <property type="term" value="F:four-way junction helicase activity"/>
    <property type="evidence" value="ECO:0007669"/>
    <property type="project" value="TreeGrafter"/>
</dbReference>
<dbReference type="SUPFAM" id="SSF52540">
    <property type="entry name" value="P-loop containing nucleoside triphosphate hydrolases"/>
    <property type="match status" value="1"/>
</dbReference>
<dbReference type="EC" id="5.6.2.4" evidence="3"/>